<dbReference type="Proteomes" id="UP000005512">
    <property type="component" value="Unassembled WGS sequence"/>
</dbReference>
<organism evidence="1 2">
    <name type="scientific">Providencia rustigianii DSM 4541</name>
    <dbReference type="NCBI Taxonomy" id="500637"/>
    <lineage>
        <taxon>Bacteria</taxon>
        <taxon>Pseudomonadati</taxon>
        <taxon>Pseudomonadota</taxon>
        <taxon>Gammaproteobacteria</taxon>
        <taxon>Enterobacterales</taxon>
        <taxon>Morganellaceae</taxon>
        <taxon>Providencia</taxon>
    </lineage>
</organism>
<proteinExistence type="predicted"/>
<name>D1P7N3_9GAMM</name>
<evidence type="ECO:0000313" key="2">
    <source>
        <dbReference type="Proteomes" id="UP000005512"/>
    </source>
</evidence>
<gene>
    <name evidence="1" type="ORF">PROVRUST_08256</name>
</gene>
<dbReference type="EMBL" id="ABXV02000060">
    <property type="protein sequence ID" value="EFB70554.1"/>
    <property type="molecule type" value="Genomic_DNA"/>
</dbReference>
<dbReference type="AlphaFoldDB" id="D1P7N3"/>
<comment type="caution">
    <text evidence="1">The sequence shown here is derived from an EMBL/GenBank/DDBJ whole genome shotgun (WGS) entry which is preliminary data.</text>
</comment>
<accession>D1P7N3</accession>
<dbReference type="HOGENOM" id="CLU_2864320_0_0_6"/>
<protein>
    <submittedName>
        <fullName evidence="1">Uncharacterized protein</fullName>
    </submittedName>
</protein>
<reference evidence="1" key="1">
    <citation type="submission" date="2009-12" db="EMBL/GenBank/DDBJ databases">
        <authorList>
            <person name="Weinstock G."/>
            <person name="Sodergren E."/>
            <person name="Clifton S."/>
            <person name="Fulton L."/>
            <person name="Fulton B."/>
            <person name="Courtney L."/>
            <person name="Fronick C."/>
            <person name="Harrison M."/>
            <person name="Strong C."/>
            <person name="Farmer C."/>
            <person name="Delahaunty K."/>
            <person name="Markovic C."/>
            <person name="Hall O."/>
            <person name="Minx P."/>
            <person name="Tomlinson C."/>
            <person name="Mitreva M."/>
            <person name="Nelson J."/>
            <person name="Hou S."/>
            <person name="Wollam A."/>
            <person name="Pepin K.H."/>
            <person name="Johnson M."/>
            <person name="Bhonagiri V."/>
            <person name="Nash W.E."/>
            <person name="Warren W."/>
            <person name="Chinwalla A."/>
            <person name="Mardis E.R."/>
            <person name="Wilson R.K."/>
        </authorList>
    </citation>
    <scope>NUCLEOTIDE SEQUENCE [LARGE SCALE GENOMIC DNA]</scope>
    <source>
        <strain evidence="1">DSM 4541</strain>
    </source>
</reference>
<sequence>MVDGFELKLLSANIPFFLINNMFFIFDIICIEDSLVSQAAQEHKIVSEINIFMFITFLRHIRAG</sequence>
<evidence type="ECO:0000313" key="1">
    <source>
        <dbReference type="EMBL" id="EFB70554.1"/>
    </source>
</evidence>
<keyword evidence="2" id="KW-1185">Reference proteome</keyword>